<evidence type="ECO:0000256" key="5">
    <source>
        <dbReference type="PROSITE-ProRule" id="PRU00221"/>
    </source>
</evidence>
<keyword evidence="1 5" id="KW-0853">WD repeat</keyword>
<dbReference type="AlphaFoldDB" id="U6LHQ1"/>
<evidence type="ECO:0000256" key="4">
    <source>
        <dbReference type="ARBA" id="ARBA00023204"/>
    </source>
</evidence>
<dbReference type="Proteomes" id="UP000030750">
    <property type="component" value="Unassembled WGS sequence"/>
</dbReference>
<keyword evidence="2" id="KW-0677">Repeat</keyword>
<feature type="repeat" description="WD" evidence="5">
    <location>
        <begin position="234"/>
        <end position="276"/>
    </location>
</feature>
<name>U6LHQ1_9EIME</name>
<dbReference type="GO" id="GO:0031464">
    <property type="term" value="C:Cul4A-RING E3 ubiquitin ligase complex"/>
    <property type="evidence" value="ECO:0007669"/>
    <property type="project" value="TreeGrafter"/>
</dbReference>
<dbReference type="Pfam" id="PF00400">
    <property type="entry name" value="WD40"/>
    <property type="match status" value="4"/>
</dbReference>
<dbReference type="EMBL" id="HG711821">
    <property type="protein sequence ID" value="CDJ49711.1"/>
    <property type="molecule type" value="Genomic_DNA"/>
</dbReference>
<sequence length="557" mass="59568">MSAPTSKFRPAFAYTSPSCFLQSFLGHSGIQAYRRYLLSSSRDGSIALYDLEADAAWNLNGGFGPEPKVYPIGYVQRVPDRPPKRNLLPLRFQPASGRRVVRGRAVQNDAGDVFDFAGSKTAQAGHSRSVTSVEFMPGDNGLFVSTGLDKLLKIWDTQAWDCVLGIAVESPILCCAFDRVGFQSNTALSSKLRSSMGSMEHPVEPPAHLALAAGCEDGSVRIFDMRCGVAQQTLLGHKGAVLSVTWDPVTPCQLFSGSSDKSIRKWDIRRNDACVVIFDKGKPDIDFFRATGIGVNGNPTSNAIVVGQLLSRPVGPRKAGFSFPGDACGNFGGLEDRCIDRKSCFHSGGAPASTLKSEGAWSDISAHEGAVTCLVPTPDGAYLVSSGIDGRIRLWNAFSGSHCFVHMVLNIPRVNSVVPSAQEARRSRMPGITGGPAKSKAASNRCGLIWGVQAAMSRSGEYLIHGRGRVLCTFDIMSGAELQITAPGYTDDIVCVTWNDEKNEAYSGASDGSILIYDAMCGYTSEDTEEIDGEESAAVDVTPSEFLVRNASSDADG</sequence>
<dbReference type="PROSITE" id="PS50294">
    <property type="entry name" value="WD_REPEATS_REGION"/>
    <property type="match status" value="3"/>
</dbReference>
<organism evidence="6 7">
    <name type="scientific">Eimeria brunetti</name>
    <dbReference type="NCBI Taxonomy" id="51314"/>
    <lineage>
        <taxon>Eukaryota</taxon>
        <taxon>Sar</taxon>
        <taxon>Alveolata</taxon>
        <taxon>Apicomplexa</taxon>
        <taxon>Conoidasida</taxon>
        <taxon>Coccidia</taxon>
        <taxon>Eucoccidiorida</taxon>
        <taxon>Eimeriorina</taxon>
        <taxon>Eimeriidae</taxon>
        <taxon>Eimeria</taxon>
    </lineage>
</organism>
<dbReference type="OrthoDB" id="538223at2759"/>
<dbReference type="InterPro" id="IPR042238">
    <property type="entry name" value="Rad28/ERCC8/Ckn1/ATCSA-1"/>
</dbReference>
<dbReference type="PRINTS" id="PR00320">
    <property type="entry name" value="GPROTEINBRPT"/>
</dbReference>
<protein>
    <submittedName>
        <fullName evidence="6">WD domain, G-beta repeat-containing protein, putative</fullName>
    </submittedName>
</protein>
<dbReference type="InterPro" id="IPR015943">
    <property type="entry name" value="WD40/YVTN_repeat-like_dom_sf"/>
</dbReference>
<accession>U6LHQ1</accession>
<gene>
    <name evidence="6" type="ORF">EBH_0001470</name>
</gene>
<proteinExistence type="predicted"/>
<feature type="repeat" description="WD" evidence="5">
    <location>
        <begin position="123"/>
        <end position="156"/>
    </location>
</feature>
<reference evidence="6" key="2">
    <citation type="submission" date="2013-10" db="EMBL/GenBank/DDBJ databases">
        <authorList>
            <person name="Aslett M."/>
        </authorList>
    </citation>
    <scope>NUCLEOTIDE SEQUENCE [LARGE SCALE GENOMIC DNA]</scope>
    <source>
        <strain evidence="6">Houghton</strain>
    </source>
</reference>
<dbReference type="Gene3D" id="2.130.10.10">
    <property type="entry name" value="YVTN repeat-like/Quinoprotein amine dehydrogenase"/>
    <property type="match status" value="2"/>
</dbReference>
<keyword evidence="3" id="KW-0227">DNA damage</keyword>
<dbReference type="PANTHER" id="PTHR46202:SF1">
    <property type="entry name" value="DNA EXCISION REPAIR PROTEIN ERCC-8"/>
    <property type="match status" value="1"/>
</dbReference>
<reference evidence="6" key="1">
    <citation type="submission" date="2013-10" db="EMBL/GenBank/DDBJ databases">
        <title>Genomic analysis of the causative agents of coccidiosis in chickens.</title>
        <authorList>
            <person name="Reid A.J."/>
            <person name="Blake D."/>
            <person name="Billington K."/>
            <person name="Browne H."/>
            <person name="Dunn M."/>
            <person name="Hung S."/>
            <person name="Kawahara F."/>
            <person name="Miranda-Saavedra D."/>
            <person name="Mourier T."/>
            <person name="Nagra H."/>
            <person name="Otto T.D."/>
            <person name="Rawlings N."/>
            <person name="Sanchez A."/>
            <person name="Sanders M."/>
            <person name="Subramaniam C."/>
            <person name="Tay Y."/>
            <person name="Dear P."/>
            <person name="Doerig C."/>
            <person name="Gruber A."/>
            <person name="Parkinson J."/>
            <person name="Shirley M."/>
            <person name="Wan K.L."/>
            <person name="Berriman M."/>
            <person name="Tomley F."/>
            <person name="Pain A."/>
        </authorList>
    </citation>
    <scope>NUCLEOTIDE SEQUENCE [LARGE SCALE GENOMIC DNA]</scope>
    <source>
        <strain evidence="6">Houghton</strain>
    </source>
</reference>
<dbReference type="InterPro" id="IPR020472">
    <property type="entry name" value="WD40_PAC1"/>
</dbReference>
<dbReference type="PROSITE" id="PS50082">
    <property type="entry name" value="WD_REPEATS_2"/>
    <property type="match status" value="3"/>
</dbReference>
<dbReference type="SUPFAM" id="SSF50978">
    <property type="entry name" value="WD40 repeat-like"/>
    <property type="match status" value="1"/>
</dbReference>
<dbReference type="GO" id="GO:0043161">
    <property type="term" value="P:proteasome-mediated ubiquitin-dependent protein catabolic process"/>
    <property type="evidence" value="ECO:0007669"/>
    <property type="project" value="TreeGrafter"/>
</dbReference>
<dbReference type="PANTHER" id="PTHR46202">
    <property type="entry name" value="DNA EXCISION REPAIR PROTEIN ERCC-8"/>
    <property type="match status" value="1"/>
</dbReference>
<keyword evidence="4" id="KW-0234">DNA repair</keyword>
<dbReference type="GO" id="GO:0000109">
    <property type="term" value="C:nucleotide-excision repair complex"/>
    <property type="evidence" value="ECO:0007669"/>
    <property type="project" value="TreeGrafter"/>
</dbReference>
<dbReference type="InterPro" id="IPR001680">
    <property type="entry name" value="WD40_rpt"/>
</dbReference>
<keyword evidence="7" id="KW-1185">Reference proteome</keyword>
<feature type="repeat" description="WD" evidence="5">
    <location>
        <begin position="364"/>
        <end position="396"/>
    </location>
</feature>
<evidence type="ECO:0000313" key="7">
    <source>
        <dbReference type="Proteomes" id="UP000030750"/>
    </source>
</evidence>
<evidence type="ECO:0000256" key="2">
    <source>
        <dbReference type="ARBA" id="ARBA00022737"/>
    </source>
</evidence>
<dbReference type="GO" id="GO:0006283">
    <property type="term" value="P:transcription-coupled nucleotide-excision repair"/>
    <property type="evidence" value="ECO:0007669"/>
    <property type="project" value="InterPro"/>
</dbReference>
<evidence type="ECO:0000256" key="1">
    <source>
        <dbReference type="ARBA" id="ARBA00022574"/>
    </source>
</evidence>
<evidence type="ECO:0000256" key="3">
    <source>
        <dbReference type="ARBA" id="ARBA00022763"/>
    </source>
</evidence>
<dbReference type="VEuPathDB" id="ToxoDB:EBH_0001470"/>
<dbReference type="GO" id="GO:0000209">
    <property type="term" value="P:protein polyubiquitination"/>
    <property type="evidence" value="ECO:0007669"/>
    <property type="project" value="TreeGrafter"/>
</dbReference>
<dbReference type="SMART" id="SM00320">
    <property type="entry name" value="WD40"/>
    <property type="match status" value="6"/>
</dbReference>
<dbReference type="InterPro" id="IPR036322">
    <property type="entry name" value="WD40_repeat_dom_sf"/>
</dbReference>
<evidence type="ECO:0000313" key="6">
    <source>
        <dbReference type="EMBL" id="CDJ49711.1"/>
    </source>
</evidence>